<gene>
    <name evidence="9 13" type="primary">dnaJ</name>
    <name evidence="13" type="ORF">IAD04_05585</name>
</gene>
<evidence type="ECO:0000256" key="4">
    <source>
        <dbReference type="ARBA" id="ARBA00022737"/>
    </source>
</evidence>
<keyword evidence="1 9" id="KW-0963">Cytoplasm</keyword>
<evidence type="ECO:0000256" key="8">
    <source>
        <dbReference type="ARBA" id="ARBA00023186"/>
    </source>
</evidence>
<dbReference type="InterPro" id="IPR036869">
    <property type="entry name" value="J_dom_sf"/>
</dbReference>
<dbReference type="FunFam" id="1.10.287.110:FF:000031">
    <property type="entry name" value="Molecular chaperone DnaJ"/>
    <property type="match status" value="1"/>
</dbReference>
<dbReference type="PROSITE" id="PS51188">
    <property type="entry name" value="ZF_CR"/>
    <property type="match status" value="1"/>
</dbReference>
<evidence type="ECO:0000313" key="13">
    <source>
        <dbReference type="EMBL" id="HIT17825.1"/>
    </source>
</evidence>
<feature type="binding site" evidence="9">
    <location>
        <position position="215"/>
    </location>
    <ligand>
        <name>Zn(2+)</name>
        <dbReference type="ChEBI" id="CHEBI:29105"/>
        <label>1</label>
    </ligand>
</feature>
<dbReference type="GO" id="GO:0042026">
    <property type="term" value="P:protein refolding"/>
    <property type="evidence" value="ECO:0007669"/>
    <property type="project" value="TreeGrafter"/>
</dbReference>
<dbReference type="GO" id="GO:0009408">
    <property type="term" value="P:response to heat"/>
    <property type="evidence" value="ECO:0007669"/>
    <property type="project" value="InterPro"/>
</dbReference>
<dbReference type="Pfam" id="PF00684">
    <property type="entry name" value="DnaJ_CXXCXGXG"/>
    <property type="match status" value="1"/>
</dbReference>
<dbReference type="CDD" id="cd06257">
    <property type="entry name" value="DnaJ"/>
    <property type="match status" value="1"/>
</dbReference>
<dbReference type="GO" id="GO:0005737">
    <property type="term" value="C:cytoplasm"/>
    <property type="evidence" value="ECO:0007669"/>
    <property type="project" value="UniProtKB-SubCell"/>
</dbReference>
<keyword evidence="3 9" id="KW-0479">Metal-binding</keyword>
<feature type="repeat" description="CXXCXGXG motif" evidence="9">
    <location>
        <begin position="215"/>
        <end position="222"/>
    </location>
</feature>
<dbReference type="AlphaFoldDB" id="A0A9D1G9D0"/>
<dbReference type="PANTHER" id="PTHR43096:SF52">
    <property type="entry name" value="DNAJ HOMOLOG 1, MITOCHONDRIAL-RELATED"/>
    <property type="match status" value="1"/>
</dbReference>
<dbReference type="Gene3D" id="2.60.260.20">
    <property type="entry name" value="Urease metallochaperone UreE, N-terminal domain"/>
    <property type="match status" value="2"/>
</dbReference>
<comment type="caution">
    <text evidence="13">The sequence shown here is derived from an EMBL/GenBank/DDBJ whole genome shotgun (WGS) entry which is preliminary data.</text>
</comment>
<feature type="binding site" evidence="9">
    <location>
        <position position="204"/>
    </location>
    <ligand>
        <name>Zn(2+)</name>
        <dbReference type="ChEBI" id="CHEBI:29105"/>
        <label>2</label>
    </ligand>
</feature>
<evidence type="ECO:0000259" key="11">
    <source>
        <dbReference type="PROSITE" id="PS50076"/>
    </source>
</evidence>
<dbReference type="Pfam" id="PF01556">
    <property type="entry name" value="DnaJ_C"/>
    <property type="match status" value="1"/>
</dbReference>
<dbReference type="SUPFAM" id="SSF57938">
    <property type="entry name" value="DnaJ/Hsp40 cysteine-rich domain"/>
    <property type="match status" value="1"/>
</dbReference>
<dbReference type="EMBL" id="DVKI01000176">
    <property type="protein sequence ID" value="HIT17825.1"/>
    <property type="molecule type" value="Genomic_DNA"/>
</dbReference>
<accession>A0A9D1G9D0</accession>
<dbReference type="InterPro" id="IPR018253">
    <property type="entry name" value="DnaJ_domain_CS"/>
</dbReference>
<dbReference type="SMART" id="SM00271">
    <property type="entry name" value="DnaJ"/>
    <property type="match status" value="1"/>
</dbReference>
<dbReference type="CDD" id="cd10747">
    <property type="entry name" value="DnaJ_C"/>
    <property type="match status" value="1"/>
</dbReference>
<feature type="binding site" evidence="9">
    <location>
        <position position="158"/>
    </location>
    <ligand>
        <name>Zn(2+)</name>
        <dbReference type="ChEBI" id="CHEBI:29105"/>
        <label>1</label>
    </ligand>
</feature>
<feature type="binding site" evidence="9">
    <location>
        <position position="218"/>
    </location>
    <ligand>
        <name>Zn(2+)</name>
        <dbReference type="ChEBI" id="CHEBI:29105"/>
        <label>1</label>
    </ligand>
</feature>
<dbReference type="SUPFAM" id="SSF49493">
    <property type="entry name" value="HSP40/DnaJ peptide-binding domain"/>
    <property type="match status" value="2"/>
</dbReference>
<sequence length="387" mass="42846">MAQEKRDLYEILGVSKTASQDEIKAAHRKLVKKYHPDLNKEPGAEEKFKEVQNAYDILSDEKKRQLYDQYGYAGIDPNAAGGAGFNGANFHANFGDFGDFGDLGDIFSSFFGGGRRSSSRSQSGPIRGEDEYRTLTISFMDSVKGVTLKVPLTYYKPCDHCHGTGADSPSDIETCPTCRGSGRVKTQTQSIFGNMISEKTCPTCNGTGKRIKKSCSQCNGQGYIKVKEQYDLKVPQGISSGRQLRLAGKGGMGKNGGSCGDLYIEIIVESHPDFKREGNNVYIDFPINTTDAILGLRCEVPTIYGTEMIDIPAGVQNNSTIRMKNKGFKDVRSDAYGDQIVRIVIKVPTNISKEEKKLYEQLRSLEGVKKDKPNERFIDKIKKTFKL</sequence>
<dbReference type="GO" id="GO:0051082">
    <property type="term" value="F:unfolded protein binding"/>
    <property type="evidence" value="ECO:0007669"/>
    <property type="project" value="UniProtKB-UniRule"/>
</dbReference>
<keyword evidence="2 9" id="KW-0235">DNA replication</keyword>
<dbReference type="InterPro" id="IPR001623">
    <property type="entry name" value="DnaJ_domain"/>
</dbReference>
<protein>
    <recommendedName>
        <fullName evidence="9">Chaperone protein DnaJ</fullName>
    </recommendedName>
</protein>
<feature type="binding site" evidence="9">
    <location>
        <position position="175"/>
    </location>
    <ligand>
        <name>Zn(2+)</name>
        <dbReference type="ChEBI" id="CHEBI:29105"/>
        <label>2</label>
    </ligand>
</feature>
<reference evidence="13" key="2">
    <citation type="journal article" date="2021" name="PeerJ">
        <title>Extensive microbial diversity within the chicken gut microbiome revealed by metagenomics and culture.</title>
        <authorList>
            <person name="Gilroy R."/>
            <person name="Ravi A."/>
            <person name="Getino M."/>
            <person name="Pursley I."/>
            <person name="Horton D.L."/>
            <person name="Alikhan N.F."/>
            <person name="Baker D."/>
            <person name="Gharbi K."/>
            <person name="Hall N."/>
            <person name="Watson M."/>
            <person name="Adriaenssens E.M."/>
            <person name="Foster-Nyarko E."/>
            <person name="Jarju S."/>
            <person name="Secka A."/>
            <person name="Antonio M."/>
            <person name="Oren A."/>
            <person name="Chaudhuri R.R."/>
            <person name="La Ragione R."/>
            <person name="Hildebrand F."/>
            <person name="Pallen M.J."/>
        </authorList>
    </citation>
    <scope>NUCLEOTIDE SEQUENCE</scope>
    <source>
        <strain evidence="13">14508</strain>
    </source>
</reference>
<dbReference type="FunFam" id="2.60.260.20:FF:000005">
    <property type="entry name" value="Chaperone protein dnaJ 1, mitochondrial"/>
    <property type="match status" value="1"/>
</dbReference>
<comment type="domain">
    <text evidence="9">The J domain is necessary and sufficient to stimulate DnaK ATPase activity. Zinc center 1 plays an important role in the autonomous, DnaK-independent chaperone activity of DnaJ. Zinc center 2 is essential for interaction with DnaK and for DnaJ activity.</text>
</comment>
<organism evidence="13 14">
    <name type="scientific">Candidatus Caccosoma faecigallinarum</name>
    <dbReference type="NCBI Taxonomy" id="2840720"/>
    <lineage>
        <taxon>Bacteria</taxon>
        <taxon>Bacillati</taxon>
        <taxon>Bacillota</taxon>
        <taxon>Bacillota incertae sedis</taxon>
        <taxon>Candidatus Caccosoma</taxon>
    </lineage>
</organism>
<dbReference type="InterPro" id="IPR002939">
    <property type="entry name" value="DnaJ_C"/>
</dbReference>
<dbReference type="SUPFAM" id="SSF46565">
    <property type="entry name" value="Chaperone J-domain"/>
    <property type="match status" value="1"/>
</dbReference>
<evidence type="ECO:0000256" key="3">
    <source>
        <dbReference type="ARBA" id="ARBA00022723"/>
    </source>
</evidence>
<feature type="domain" description="J" evidence="11">
    <location>
        <begin position="7"/>
        <end position="71"/>
    </location>
</feature>
<reference evidence="13" key="1">
    <citation type="submission" date="2020-10" db="EMBL/GenBank/DDBJ databases">
        <authorList>
            <person name="Gilroy R."/>
        </authorList>
    </citation>
    <scope>NUCLEOTIDE SEQUENCE</scope>
    <source>
        <strain evidence="13">14508</strain>
    </source>
</reference>
<evidence type="ECO:0000256" key="5">
    <source>
        <dbReference type="ARBA" id="ARBA00022771"/>
    </source>
</evidence>
<dbReference type="InterPro" id="IPR001305">
    <property type="entry name" value="HSP_DnaJ_Cys-rich_dom"/>
</dbReference>
<dbReference type="PROSITE" id="PS50076">
    <property type="entry name" value="DNAJ_2"/>
    <property type="match status" value="1"/>
</dbReference>
<keyword evidence="4 9" id="KW-0677">Repeat</keyword>
<proteinExistence type="inferred from homology"/>
<dbReference type="PRINTS" id="PR00625">
    <property type="entry name" value="JDOMAIN"/>
</dbReference>
<keyword evidence="8 9" id="KW-0143">Chaperone</keyword>
<dbReference type="NCBIfam" id="TIGR02349">
    <property type="entry name" value="DnaJ_bact"/>
    <property type="match status" value="1"/>
</dbReference>
<keyword evidence="6 9" id="KW-0862">Zinc</keyword>
<feature type="binding site" evidence="9">
    <location>
        <position position="178"/>
    </location>
    <ligand>
        <name>Zn(2+)</name>
        <dbReference type="ChEBI" id="CHEBI:29105"/>
        <label>2</label>
    </ligand>
</feature>
<dbReference type="Gene3D" id="1.10.287.110">
    <property type="entry name" value="DnaJ domain"/>
    <property type="match status" value="1"/>
</dbReference>
<keyword evidence="7 9" id="KW-0346">Stress response</keyword>
<dbReference type="PANTHER" id="PTHR43096">
    <property type="entry name" value="DNAJ HOMOLOG 1, MITOCHONDRIAL-RELATED"/>
    <property type="match status" value="1"/>
</dbReference>
<keyword evidence="5 9" id="KW-0863">Zinc-finger</keyword>
<dbReference type="PROSITE" id="PS00636">
    <property type="entry name" value="DNAJ_1"/>
    <property type="match status" value="1"/>
</dbReference>
<dbReference type="CDD" id="cd10719">
    <property type="entry name" value="DnaJ_zf"/>
    <property type="match status" value="1"/>
</dbReference>
<dbReference type="GO" id="GO:0031072">
    <property type="term" value="F:heat shock protein binding"/>
    <property type="evidence" value="ECO:0007669"/>
    <property type="project" value="InterPro"/>
</dbReference>
<comment type="similarity">
    <text evidence="9">Belongs to the DnaJ family.</text>
</comment>
<comment type="subunit">
    <text evidence="9">Homodimer.</text>
</comment>
<dbReference type="Gene3D" id="6.20.20.10">
    <property type="match status" value="2"/>
</dbReference>
<dbReference type="InterPro" id="IPR008971">
    <property type="entry name" value="HSP40/DnaJ_pept-bd"/>
</dbReference>
<comment type="function">
    <text evidence="9">Participates actively in the response to hyperosmotic and heat shock by preventing the aggregation of stress-denatured proteins and by disaggregating proteins, also in an autonomous, DnaK-independent fashion. Unfolded proteins bind initially to DnaJ; upon interaction with the DnaJ-bound protein, DnaK hydrolyzes its bound ATP, resulting in the formation of a stable complex. GrpE releases ADP from DnaK; ATP binding to DnaK triggers the release of the substrate protein, thus completing the reaction cycle. Several rounds of ATP-dependent interactions between DnaJ, DnaK and GrpE are required for fully efficient folding. Also involved, together with DnaK and GrpE, in the DNA replication of plasmids through activation of initiation proteins.</text>
</comment>
<feature type="zinc finger region" description="CR-type" evidence="10">
    <location>
        <begin position="145"/>
        <end position="227"/>
    </location>
</feature>
<feature type="binding site" evidence="9">
    <location>
        <position position="161"/>
    </location>
    <ligand>
        <name>Zn(2+)</name>
        <dbReference type="ChEBI" id="CHEBI:29105"/>
        <label>1</label>
    </ligand>
</feature>
<dbReference type="GO" id="GO:0008270">
    <property type="term" value="F:zinc ion binding"/>
    <property type="evidence" value="ECO:0007669"/>
    <property type="project" value="UniProtKB-UniRule"/>
</dbReference>
<evidence type="ECO:0000259" key="12">
    <source>
        <dbReference type="PROSITE" id="PS51188"/>
    </source>
</evidence>
<dbReference type="GO" id="GO:0005524">
    <property type="term" value="F:ATP binding"/>
    <property type="evidence" value="ECO:0007669"/>
    <property type="project" value="InterPro"/>
</dbReference>
<dbReference type="InterPro" id="IPR036410">
    <property type="entry name" value="HSP_DnaJ_Cys-rich_dom_sf"/>
</dbReference>
<dbReference type="GO" id="GO:0006260">
    <property type="term" value="P:DNA replication"/>
    <property type="evidence" value="ECO:0007669"/>
    <property type="project" value="UniProtKB-KW"/>
</dbReference>
<comment type="subcellular location">
    <subcellularLocation>
        <location evidence="9">Cytoplasm</location>
    </subcellularLocation>
</comment>
<evidence type="ECO:0000313" key="14">
    <source>
        <dbReference type="Proteomes" id="UP000886893"/>
    </source>
</evidence>
<feature type="domain" description="CR-type" evidence="12">
    <location>
        <begin position="145"/>
        <end position="227"/>
    </location>
</feature>
<evidence type="ECO:0000256" key="9">
    <source>
        <dbReference type="HAMAP-Rule" id="MF_01152"/>
    </source>
</evidence>
<dbReference type="HAMAP" id="MF_01152">
    <property type="entry name" value="DnaJ"/>
    <property type="match status" value="1"/>
</dbReference>
<dbReference type="Pfam" id="PF00226">
    <property type="entry name" value="DnaJ"/>
    <property type="match status" value="1"/>
</dbReference>
<dbReference type="InterPro" id="IPR012724">
    <property type="entry name" value="DnaJ"/>
</dbReference>
<evidence type="ECO:0000256" key="7">
    <source>
        <dbReference type="ARBA" id="ARBA00023016"/>
    </source>
</evidence>
<dbReference type="NCBIfam" id="NF008035">
    <property type="entry name" value="PRK10767.1"/>
    <property type="match status" value="1"/>
</dbReference>
<feature type="repeat" description="CXXCXGXG motif" evidence="9">
    <location>
        <begin position="201"/>
        <end position="208"/>
    </location>
</feature>
<evidence type="ECO:0000256" key="10">
    <source>
        <dbReference type="PROSITE-ProRule" id="PRU00546"/>
    </source>
</evidence>
<evidence type="ECO:0000256" key="6">
    <source>
        <dbReference type="ARBA" id="ARBA00022833"/>
    </source>
</evidence>
<name>A0A9D1G9D0_9FIRM</name>
<feature type="binding site" evidence="9">
    <location>
        <position position="201"/>
    </location>
    <ligand>
        <name>Zn(2+)</name>
        <dbReference type="ChEBI" id="CHEBI:29105"/>
        <label>2</label>
    </ligand>
</feature>
<evidence type="ECO:0000256" key="2">
    <source>
        <dbReference type="ARBA" id="ARBA00022705"/>
    </source>
</evidence>
<feature type="repeat" description="CXXCXGXG motif" evidence="9">
    <location>
        <begin position="158"/>
        <end position="165"/>
    </location>
</feature>
<feature type="repeat" description="CXXCXGXG motif" evidence="9">
    <location>
        <begin position="175"/>
        <end position="182"/>
    </location>
</feature>
<comment type="cofactor">
    <cofactor evidence="9">
        <name>Zn(2+)</name>
        <dbReference type="ChEBI" id="CHEBI:29105"/>
    </cofactor>
    <text evidence="9">Binds 2 Zn(2+) ions per monomer.</text>
</comment>
<evidence type="ECO:0000256" key="1">
    <source>
        <dbReference type="ARBA" id="ARBA00022490"/>
    </source>
</evidence>
<dbReference type="Proteomes" id="UP000886893">
    <property type="component" value="Unassembled WGS sequence"/>
</dbReference>